<accession>A0A385EEX8</accession>
<keyword evidence="2" id="KW-1185">Reference proteome</keyword>
<name>A0A385EEX8_9CAUD</name>
<dbReference type="Proteomes" id="UP000262209">
    <property type="component" value="Segment"/>
</dbReference>
<organism evidence="1">
    <name type="scientific">Salmonella virus VSiP</name>
    <dbReference type="NCBI Taxonomy" id="2301721"/>
    <lineage>
        <taxon>Viruses</taxon>
        <taxon>Duplodnaviria</taxon>
        <taxon>Heunggongvirae</taxon>
        <taxon>Uroviricota</taxon>
        <taxon>Caudoviricetes</taxon>
        <taxon>Sarkviridae</taxon>
        <taxon>Guernseyvirinae</taxon>
        <taxon>Cornellvirus</taxon>
        <taxon>Cornellvirus VSiP</taxon>
    </lineage>
</organism>
<proteinExistence type="predicted"/>
<evidence type="ECO:0000313" key="2">
    <source>
        <dbReference type="Proteomes" id="UP000262209"/>
    </source>
</evidence>
<evidence type="ECO:0000313" key="1">
    <source>
        <dbReference type="EMBL" id="AXQ70226.1"/>
    </source>
</evidence>
<protein>
    <submittedName>
        <fullName evidence="1">Mom-like protein</fullName>
    </submittedName>
</protein>
<gene>
    <name evidence="1" type="ORF">vsip_41</name>
</gene>
<dbReference type="InterPro" id="IPR057895">
    <property type="entry name" value="Mom"/>
</dbReference>
<reference evidence="1" key="1">
    <citation type="submission" date="2018-06" db="EMBL/GenBank/DDBJ databases">
        <title>Complete genome sequence of Salmonella Infantis bacteriophage VSiP.</title>
        <authorList>
            <person name="Volozhantsev N."/>
            <person name="Denisenko E."/>
            <person name="Verevkin V."/>
            <person name="Myakinina V."/>
            <person name="Kislichkina A."/>
            <person name="Krasilnikova V."/>
        </authorList>
    </citation>
    <scope>NUCLEOTIDE SEQUENCE [LARGE SCALE GENOMIC DNA]</scope>
</reference>
<dbReference type="Pfam" id="PF25680">
    <property type="entry name" value="Mom"/>
    <property type="match status" value="1"/>
</dbReference>
<dbReference type="EMBL" id="MH424444">
    <property type="protein sequence ID" value="AXQ70226.1"/>
    <property type="molecule type" value="Genomic_DNA"/>
</dbReference>
<sequence>MNYQIRKVKVSDIRNYVELKHYSHNINGLKITVCYGLFEANTLKGAIIFGQLTTTAWKKKYGSSEGDVIELRRMVVDDDCPRNTNTWFMSRALRDLRRNFNFKVCVSYADPEHGHVGIVYQAANWVYVGTTASDTVLETPEGKRYHSRALRTKYKGELKPFAKRLCQLRDAGLLKEIKVSGKHTYLYPLKGEISLTKEAYPK</sequence>